<evidence type="ECO:0000313" key="2">
    <source>
        <dbReference type="EMBL" id="KZT57451.1"/>
    </source>
</evidence>
<protein>
    <submittedName>
        <fullName evidence="2">Uncharacterized protein</fullName>
    </submittedName>
</protein>
<dbReference type="EMBL" id="KV423963">
    <property type="protein sequence ID" value="KZT57451.1"/>
    <property type="molecule type" value="Genomic_DNA"/>
</dbReference>
<dbReference type="InParanoid" id="A0A165G0N4"/>
<dbReference type="Proteomes" id="UP000076842">
    <property type="component" value="Unassembled WGS sequence"/>
</dbReference>
<gene>
    <name evidence="2" type="ORF">CALCODRAFT_281059</name>
</gene>
<evidence type="ECO:0000256" key="1">
    <source>
        <dbReference type="SAM" id="MobiDB-lite"/>
    </source>
</evidence>
<proteinExistence type="predicted"/>
<organism evidence="2 3">
    <name type="scientific">Calocera cornea HHB12733</name>
    <dbReference type="NCBI Taxonomy" id="1353952"/>
    <lineage>
        <taxon>Eukaryota</taxon>
        <taxon>Fungi</taxon>
        <taxon>Dikarya</taxon>
        <taxon>Basidiomycota</taxon>
        <taxon>Agaricomycotina</taxon>
        <taxon>Dacrymycetes</taxon>
        <taxon>Dacrymycetales</taxon>
        <taxon>Dacrymycetaceae</taxon>
        <taxon>Calocera</taxon>
    </lineage>
</organism>
<feature type="compositionally biased region" description="Basic and acidic residues" evidence="1">
    <location>
        <begin position="188"/>
        <end position="200"/>
    </location>
</feature>
<name>A0A165G0N4_9BASI</name>
<accession>A0A165G0N4</accession>
<dbReference type="AlphaFoldDB" id="A0A165G0N4"/>
<keyword evidence="3" id="KW-1185">Reference proteome</keyword>
<sequence>MPCHAMPCHHRMGGVRHGMLVVWTGLGGHATGRSMVCMRLPLYSTPCNCYVLYIQPCPPPWLQPGGEQSSAQHRACCARGHARPGRPGRNSLPEVSLARGLARHGPRTRTTDAATSDAAERPALLVSEGVRLEVCDETGRVGKLNARPGRGKARLGLGLGNCERADGGRWTVDGGRWTVDGHAGSESGGRRNERRAEAGR</sequence>
<feature type="region of interest" description="Disordered" evidence="1">
    <location>
        <begin position="177"/>
        <end position="200"/>
    </location>
</feature>
<reference evidence="2 3" key="1">
    <citation type="journal article" date="2016" name="Mol. Biol. Evol.">
        <title>Comparative Genomics of Early-Diverging Mushroom-Forming Fungi Provides Insights into the Origins of Lignocellulose Decay Capabilities.</title>
        <authorList>
            <person name="Nagy L.G."/>
            <person name="Riley R."/>
            <person name="Tritt A."/>
            <person name="Adam C."/>
            <person name="Daum C."/>
            <person name="Floudas D."/>
            <person name="Sun H."/>
            <person name="Yadav J.S."/>
            <person name="Pangilinan J."/>
            <person name="Larsson K.H."/>
            <person name="Matsuura K."/>
            <person name="Barry K."/>
            <person name="Labutti K."/>
            <person name="Kuo R."/>
            <person name="Ohm R.A."/>
            <person name="Bhattacharya S.S."/>
            <person name="Shirouzu T."/>
            <person name="Yoshinaga Y."/>
            <person name="Martin F.M."/>
            <person name="Grigoriev I.V."/>
            <person name="Hibbett D.S."/>
        </authorList>
    </citation>
    <scope>NUCLEOTIDE SEQUENCE [LARGE SCALE GENOMIC DNA]</scope>
    <source>
        <strain evidence="2 3">HHB12733</strain>
    </source>
</reference>
<feature type="region of interest" description="Disordered" evidence="1">
    <location>
        <begin position="99"/>
        <end position="118"/>
    </location>
</feature>
<evidence type="ECO:0000313" key="3">
    <source>
        <dbReference type="Proteomes" id="UP000076842"/>
    </source>
</evidence>